<sequence length="312" mass="35576">MPRQGKNSLEWRMRSLPNRSSADATLPDWPAFTTNASPNLADPIFPPEIEHLIFAHALAQQDLAPFPFNLILVAKRVHHWLTPKLYETICIGKEKATEYPIKWDRAKLEKYGKFTRNLFLWALEPESSLLFLTSCPNVTTLLFWVAMNPDLMNAISHLRLTHLSINLGVIRNVTPSLIESFSTITHLEYHGRVDPDLGYIIHFTSLTHLAISHFYVTNQPILPVLFDQFPDLQAVISLHLVRDHDRGVSVVEENSDLDDIRVVRITVGLESVVEVWLGDIKHGQGIWGLADETVTRRRRKREDAARLGDAMI</sequence>
<organism evidence="1 2">
    <name type="scientific">Pluteus cervinus</name>
    <dbReference type="NCBI Taxonomy" id="181527"/>
    <lineage>
        <taxon>Eukaryota</taxon>
        <taxon>Fungi</taxon>
        <taxon>Dikarya</taxon>
        <taxon>Basidiomycota</taxon>
        <taxon>Agaricomycotina</taxon>
        <taxon>Agaricomycetes</taxon>
        <taxon>Agaricomycetidae</taxon>
        <taxon>Agaricales</taxon>
        <taxon>Pluteineae</taxon>
        <taxon>Pluteaceae</taxon>
        <taxon>Pluteus</taxon>
    </lineage>
</organism>
<gene>
    <name evidence="1" type="ORF">BDN72DRAFT_962272</name>
</gene>
<protein>
    <submittedName>
        <fullName evidence="1">Uncharacterized protein</fullName>
    </submittedName>
</protein>
<evidence type="ECO:0000313" key="2">
    <source>
        <dbReference type="Proteomes" id="UP000308600"/>
    </source>
</evidence>
<keyword evidence="2" id="KW-1185">Reference proteome</keyword>
<reference evidence="1 2" key="1">
    <citation type="journal article" date="2019" name="Nat. Ecol. Evol.">
        <title>Megaphylogeny resolves global patterns of mushroom evolution.</title>
        <authorList>
            <person name="Varga T."/>
            <person name="Krizsan K."/>
            <person name="Foldi C."/>
            <person name="Dima B."/>
            <person name="Sanchez-Garcia M."/>
            <person name="Sanchez-Ramirez S."/>
            <person name="Szollosi G.J."/>
            <person name="Szarkandi J.G."/>
            <person name="Papp V."/>
            <person name="Albert L."/>
            <person name="Andreopoulos W."/>
            <person name="Angelini C."/>
            <person name="Antonin V."/>
            <person name="Barry K.W."/>
            <person name="Bougher N.L."/>
            <person name="Buchanan P."/>
            <person name="Buyck B."/>
            <person name="Bense V."/>
            <person name="Catcheside P."/>
            <person name="Chovatia M."/>
            <person name="Cooper J."/>
            <person name="Damon W."/>
            <person name="Desjardin D."/>
            <person name="Finy P."/>
            <person name="Geml J."/>
            <person name="Haridas S."/>
            <person name="Hughes K."/>
            <person name="Justo A."/>
            <person name="Karasinski D."/>
            <person name="Kautmanova I."/>
            <person name="Kiss B."/>
            <person name="Kocsube S."/>
            <person name="Kotiranta H."/>
            <person name="LaButti K.M."/>
            <person name="Lechner B.E."/>
            <person name="Liimatainen K."/>
            <person name="Lipzen A."/>
            <person name="Lukacs Z."/>
            <person name="Mihaltcheva S."/>
            <person name="Morgado L.N."/>
            <person name="Niskanen T."/>
            <person name="Noordeloos M.E."/>
            <person name="Ohm R.A."/>
            <person name="Ortiz-Santana B."/>
            <person name="Ovrebo C."/>
            <person name="Racz N."/>
            <person name="Riley R."/>
            <person name="Savchenko A."/>
            <person name="Shiryaev A."/>
            <person name="Soop K."/>
            <person name="Spirin V."/>
            <person name="Szebenyi C."/>
            <person name="Tomsovsky M."/>
            <person name="Tulloss R.E."/>
            <person name="Uehling J."/>
            <person name="Grigoriev I.V."/>
            <person name="Vagvolgyi C."/>
            <person name="Papp T."/>
            <person name="Martin F.M."/>
            <person name="Miettinen O."/>
            <person name="Hibbett D.S."/>
            <person name="Nagy L.G."/>
        </authorList>
    </citation>
    <scope>NUCLEOTIDE SEQUENCE [LARGE SCALE GENOMIC DNA]</scope>
    <source>
        <strain evidence="1 2">NL-1719</strain>
    </source>
</reference>
<dbReference type="Proteomes" id="UP000308600">
    <property type="component" value="Unassembled WGS sequence"/>
</dbReference>
<accession>A0ACD3AJC2</accession>
<evidence type="ECO:0000313" key="1">
    <source>
        <dbReference type="EMBL" id="TFK65773.1"/>
    </source>
</evidence>
<proteinExistence type="predicted"/>
<name>A0ACD3AJC2_9AGAR</name>
<dbReference type="EMBL" id="ML208426">
    <property type="protein sequence ID" value="TFK65773.1"/>
    <property type="molecule type" value="Genomic_DNA"/>
</dbReference>